<protein>
    <submittedName>
        <fullName evidence="4">Hydrogenase expression/formation protein HypE</fullName>
    </submittedName>
</protein>
<comment type="similarity">
    <text evidence="1">Belongs to the HypE family.</text>
</comment>
<dbReference type="InterPro" id="IPR011854">
    <property type="entry name" value="HypE"/>
</dbReference>
<dbReference type="PANTHER" id="PTHR30303:SF0">
    <property type="entry name" value="CARBAMOYL DEHYDRATASE HYPE"/>
    <property type="match status" value="1"/>
</dbReference>
<dbReference type="AlphaFoldDB" id="A0A1V1PHH9"/>
<feature type="domain" description="PurM-like N-terminal" evidence="2">
    <location>
        <begin position="49"/>
        <end position="161"/>
    </location>
</feature>
<organism evidence="4 5">
    <name type="scientific">Candidatus Magnetoglobus multicellularis str. Araruama</name>
    <dbReference type="NCBI Taxonomy" id="890399"/>
    <lineage>
        <taxon>Bacteria</taxon>
        <taxon>Pseudomonadati</taxon>
        <taxon>Thermodesulfobacteriota</taxon>
        <taxon>Desulfobacteria</taxon>
        <taxon>Desulfobacterales</taxon>
        <taxon>Desulfobacteraceae</taxon>
        <taxon>Candidatus Magnetoglobus</taxon>
    </lineage>
</organism>
<proteinExistence type="inferred from homology"/>
<dbReference type="Gene3D" id="3.90.650.10">
    <property type="entry name" value="PurM-like C-terminal domain"/>
    <property type="match status" value="1"/>
</dbReference>
<dbReference type="SUPFAM" id="SSF56042">
    <property type="entry name" value="PurM C-terminal domain-like"/>
    <property type="match status" value="1"/>
</dbReference>
<dbReference type="Pfam" id="PF02769">
    <property type="entry name" value="AIRS_C"/>
    <property type="match status" value="1"/>
</dbReference>
<dbReference type="InterPro" id="IPR010918">
    <property type="entry name" value="PurM-like_C_dom"/>
</dbReference>
<dbReference type="CDD" id="cd02197">
    <property type="entry name" value="HypE"/>
    <property type="match status" value="1"/>
</dbReference>
<comment type="caution">
    <text evidence="4">The sequence shown here is derived from an EMBL/GenBank/DDBJ whole genome shotgun (WGS) entry which is preliminary data.</text>
</comment>
<accession>A0A1V1PHH9</accession>
<name>A0A1V1PHH9_9BACT</name>
<dbReference type="NCBIfam" id="TIGR02124">
    <property type="entry name" value="hypE"/>
    <property type="match status" value="1"/>
</dbReference>
<evidence type="ECO:0000313" key="5">
    <source>
        <dbReference type="Proteomes" id="UP000189670"/>
    </source>
</evidence>
<dbReference type="PIRSF" id="PIRSF005644">
    <property type="entry name" value="Hdrgns_mtr_HypE"/>
    <property type="match status" value="1"/>
</dbReference>
<sequence length="347" mass="36826">MNQSILGNLNPMPTKHINLDHGSGGTASHRLITGLFLPAFDNPILRKLDDSAQLTIGSTRIAFSTDTFIVHPFFFPGGNIGDLAINGTVNDIAMSGAKPLYLSVGLIIEEGFTLNSLELILNSMKTAAKKANVQIVAGDTKVMPSKALDGIAINTSGLGIIDSNCHISASFAQAGDKILISGTIADHGITVLTQRENLKIEGDIQSDTAPLNDLVLNLISKCPDIHVLRDPTRGGITAALNEIASQSRVEIEILEDAVPIRPQVAACCELLGLDPFSIANEGKLIAFVPESSVERALSLMKQHPMAKDAAVIGSVISDSKPLVYVNTSIGGRRLLHMPVGDQMPRIC</sequence>
<evidence type="ECO:0000313" key="4">
    <source>
        <dbReference type="EMBL" id="ETR74145.1"/>
    </source>
</evidence>
<dbReference type="GO" id="GO:0051604">
    <property type="term" value="P:protein maturation"/>
    <property type="evidence" value="ECO:0007669"/>
    <property type="project" value="TreeGrafter"/>
</dbReference>
<gene>
    <name evidence="4" type="ORF">OMM_00401</name>
</gene>
<dbReference type="EMBL" id="ATBP01000019">
    <property type="protein sequence ID" value="ETR74145.1"/>
    <property type="molecule type" value="Genomic_DNA"/>
</dbReference>
<dbReference type="Pfam" id="PF00586">
    <property type="entry name" value="AIRS"/>
    <property type="match status" value="1"/>
</dbReference>
<dbReference type="PANTHER" id="PTHR30303">
    <property type="entry name" value="HYDROGENASE ISOENZYMES FORMATION PROTEIN HYPE"/>
    <property type="match status" value="1"/>
</dbReference>
<dbReference type="SUPFAM" id="SSF55326">
    <property type="entry name" value="PurM N-terminal domain-like"/>
    <property type="match status" value="1"/>
</dbReference>
<dbReference type="InterPro" id="IPR036921">
    <property type="entry name" value="PurM-like_N_sf"/>
</dbReference>
<dbReference type="Gene3D" id="3.30.1330.10">
    <property type="entry name" value="PurM-like, N-terminal domain"/>
    <property type="match status" value="1"/>
</dbReference>
<feature type="domain" description="PurM-like C-terminal" evidence="3">
    <location>
        <begin position="173"/>
        <end position="321"/>
    </location>
</feature>
<dbReference type="InterPro" id="IPR036676">
    <property type="entry name" value="PurM-like_C_sf"/>
</dbReference>
<reference evidence="5" key="1">
    <citation type="submission" date="2012-11" db="EMBL/GenBank/DDBJ databases">
        <authorList>
            <person name="Lucero-Rivera Y.E."/>
            <person name="Tovar-Ramirez D."/>
        </authorList>
    </citation>
    <scope>NUCLEOTIDE SEQUENCE [LARGE SCALE GENOMIC DNA]</scope>
    <source>
        <strain evidence="5">Araruama</strain>
    </source>
</reference>
<evidence type="ECO:0000259" key="3">
    <source>
        <dbReference type="Pfam" id="PF02769"/>
    </source>
</evidence>
<dbReference type="InterPro" id="IPR016188">
    <property type="entry name" value="PurM-like_N"/>
</dbReference>
<evidence type="ECO:0000256" key="1">
    <source>
        <dbReference type="ARBA" id="ARBA00006243"/>
    </source>
</evidence>
<dbReference type="Proteomes" id="UP000189670">
    <property type="component" value="Unassembled WGS sequence"/>
</dbReference>
<evidence type="ECO:0000259" key="2">
    <source>
        <dbReference type="Pfam" id="PF00586"/>
    </source>
</evidence>